<dbReference type="EMBL" id="LR796963">
    <property type="protein sequence ID" value="CAB4178088.1"/>
    <property type="molecule type" value="Genomic_DNA"/>
</dbReference>
<gene>
    <name evidence="1" type="ORF">UFOVP1016_30</name>
</gene>
<organism evidence="1">
    <name type="scientific">uncultured Caudovirales phage</name>
    <dbReference type="NCBI Taxonomy" id="2100421"/>
    <lineage>
        <taxon>Viruses</taxon>
        <taxon>Duplodnaviria</taxon>
        <taxon>Heunggongvirae</taxon>
        <taxon>Uroviricota</taxon>
        <taxon>Caudoviricetes</taxon>
        <taxon>Peduoviridae</taxon>
        <taxon>Maltschvirus</taxon>
        <taxon>Maltschvirus maltsch</taxon>
    </lineage>
</organism>
<evidence type="ECO:0000313" key="1">
    <source>
        <dbReference type="EMBL" id="CAB4178088.1"/>
    </source>
</evidence>
<name>A0A6J5Q9C3_9CAUD</name>
<reference evidence="1" key="1">
    <citation type="submission" date="2020-05" db="EMBL/GenBank/DDBJ databases">
        <authorList>
            <person name="Chiriac C."/>
            <person name="Salcher M."/>
            <person name="Ghai R."/>
            <person name="Kavagutti S V."/>
        </authorList>
    </citation>
    <scope>NUCLEOTIDE SEQUENCE</scope>
</reference>
<sequence length="58" mass="6406">MKIVLDVQLIPDFGINIDIQPDAAIVNMNGAEQQAIAEEAIRALQHYIIMVTSPQEES</sequence>
<protein>
    <submittedName>
        <fullName evidence="1">Uncharacterized protein</fullName>
    </submittedName>
</protein>
<proteinExistence type="predicted"/>
<accession>A0A6J5Q9C3</accession>